<dbReference type="CDD" id="cd02440">
    <property type="entry name" value="AdoMet_MTases"/>
    <property type="match status" value="1"/>
</dbReference>
<name>A0AA96GL82_9BACT</name>
<keyword evidence="3" id="KW-0808">Transferase</keyword>
<protein>
    <submittedName>
        <fullName evidence="3">Class I SAM-dependent methyltransferase</fullName>
    </submittedName>
</protein>
<gene>
    <name evidence="3" type="ORF">PQG83_09795</name>
</gene>
<dbReference type="Proteomes" id="UP001302494">
    <property type="component" value="Chromosome"/>
</dbReference>
<dbReference type="RefSeq" id="WP_312748906.1">
    <property type="nucleotide sequence ID" value="NZ_CP116968.1"/>
</dbReference>
<dbReference type="InterPro" id="IPR013216">
    <property type="entry name" value="Methyltransf_11"/>
</dbReference>
<evidence type="ECO:0000259" key="2">
    <source>
        <dbReference type="Pfam" id="PF08241"/>
    </source>
</evidence>
<dbReference type="GO" id="GO:0008757">
    <property type="term" value="F:S-adenosylmethionine-dependent methyltransferase activity"/>
    <property type="evidence" value="ECO:0007669"/>
    <property type="project" value="InterPro"/>
</dbReference>
<dbReference type="GO" id="GO:0032259">
    <property type="term" value="P:methylation"/>
    <property type="evidence" value="ECO:0007669"/>
    <property type="project" value="UniProtKB-KW"/>
</dbReference>
<keyword evidence="1" id="KW-0812">Transmembrane</keyword>
<feature type="transmembrane region" description="Helical" evidence="1">
    <location>
        <begin position="231"/>
        <end position="255"/>
    </location>
</feature>
<dbReference type="KEGG" id="nneo:PQG83_09795"/>
<sequence>MAELEKPLWPIRLFNKSVLKQRKYKEITEALGETTQLQCLDIGADNGVLSYLLRQRGGHWKSADLDQTTVDAIQSLIHERVFQIDDRGTPFADDEFDRVAVIDFLEHIPNDEAFIRELHRIVKPGGQVILNVPHIKTSLLRKIRLAIGQTDAKHGHLRPGYTRGDITRMLGTQFTVLSEKTYSKFFSECIDTLITFAFDLLKSGKRNSAKGLVVTGNDLQRYQKMFAMYSLLYPFIWIISKLDHLLFFTSGYMLLVVAQNKKDTHA</sequence>
<dbReference type="EMBL" id="CP116968">
    <property type="protein sequence ID" value="WNM64026.1"/>
    <property type="molecule type" value="Genomic_DNA"/>
</dbReference>
<feature type="domain" description="Methyltransferase type 11" evidence="2">
    <location>
        <begin position="40"/>
        <end position="130"/>
    </location>
</feature>
<evidence type="ECO:0000256" key="1">
    <source>
        <dbReference type="SAM" id="Phobius"/>
    </source>
</evidence>
<evidence type="ECO:0000313" key="3">
    <source>
        <dbReference type="EMBL" id="WNM64026.1"/>
    </source>
</evidence>
<keyword evidence="1" id="KW-0472">Membrane</keyword>
<keyword evidence="4" id="KW-1185">Reference proteome</keyword>
<dbReference type="Pfam" id="PF08241">
    <property type="entry name" value="Methyltransf_11"/>
    <property type="match status" value="1"/>
</dbReference>
<evidence type="ECO:0000313" key="4">
    <source>
        <dbReference type="Proteomes" id="UP001302494"/>
    </source>
</evidence>
<dbReference type="AlphaFoldDB" id="A0AA96GL82"/>
<proteinExistence type="predicted"/>
<keyword evidence="3" id="KW-0489">Methyltransferase</keyword>
<organism evidence="3 4">
    <name type="scientific">Candidatus Nitrospira neomarina</name>
    <dbReference type="NCBI Taxonomy" id="3020899"/>
    <lineage>
        <taxon>Bacteria</taxon>
        <taxon>Pseudomonadati</taxon>
        <taxon>Nitrospirota</taxon>
        <taxon>Nitrospiria</taxon>
        <taxon>Nitrospirales</taxon>
        <taxon>Nitrospiraceae</taxon>
        <taxon>Nitrospira</taxon>
    </lineage>
</organism>
<accession>A0AA96GL82</accession>
<dbReference type="Gene3D" id="3.40.50.150">
    <property type="entry name" value="Vaccinia Virus protein VP39"/>
    <property type="match status" value="1"/>
</dbReference>
<dbReference type="InterPro" id="IPR029063">
    <property type="entry name" value="SAM-dependent_MTases_sf"/>
</dbReference>
<keyword evidence="1" id="KW-1133">Transmembrane helix</keyword>
<dbReference type="SUPFAM" id="SSF53335">
    <property type="entry name" value="S-adenosyl-L-methionine-dependent methyltransferases"/>
    <property type="match status" value="1"/>
</dbReference>
<reference evidence="3 4" key="1">
    <citation type="submission" date="2023-01" db="EMBL/GenBank/DDBJ databases">
        <title>Cultivation and genomic characterization of new, ubiquitous marine nitrite-oxidizing bacteria from the Nitrospirales.</title>
        <authorList>
            <person name="Mueller A.J."/>
            <person name="Daebeler A."/>
            <person name="Herbold C.W."/>
            <person name="Kirkegaard R.H."/>
            <person name="Daims H."/>
        </authorList>
    </citation>
    <scope>NUCLEOTIDE SEQUENCE [LARGE SCALE GENOMIC DNA]</scope>
    <source>
        <strain evidence="3 4">DK</strain>
    </source>
</reference>